<dbReference type="Proteomes" id="UP000887577">
    <property type="component" value="Unplaced"/>
</dbReference>
<accession>A0A914YTG4</accession>
<organism evidence="2 3">
    <name type="scientific">Panagrolaimus superbus</name>
    <dbReference type="NCBI Taxonomy" id="310955"/>
    <lineage>
        <taxon>Eukaryota</taxon>
        <taxon>Metazoa</taxon>
        <taxon>Ecdysozoa</taxon>
        <taxon>Nematoda</taxon>
        <taxon>Chromadorea</taxon>
        <taxon>Rhabditida</taxon>
        <taxon>Tylenchina</taxon>
        <taxon>Panagrolaimomorpha</taxon>
        <taxon>Panagrolaimoidea</taxon>
        <taxon>Panagrolaimidae</taxon>
        <taxon>Panagrolaimus</taxon>
    </lineage>
</organism>
<evidence type="ECO:0000313" key="3">
    <source>
        <dbReference type="WBParaSite" id="PSU_v2.g3979.t1"/>
    </source>
</evidence>
<evidence type="ECO:0000313" key="2">
    <source>
        <dbReference type="Proteomes" id="UP000887577"/>
    </source>
</evidence>
<protein>
    <submittedName>
        <fullName evidence="3">Uncharacterized protein</fullName>
    </submittedName>
</protein>
<name>A0A914YTG4_9BILA</name>
<keyword evidence="2" id="KW-1185">Reference proteome</keyword>
<feature type="region of interest" description="Disordered" evidence="1">
    <location>
        <begin position="51"/>
        <end position="88"/>
    </location>
</feature>
<evidence type="ECO:0000256" key="1">
    <source>
        <dbReference type="SAM" id="MobiDB-lite"/>
    </source>
</evidence>
<dbReference type="WBParaSite" id="PSU_v2.g3979.t1">
    <property type="protein sequence ID" value="PSU_v2.g3979.t1"/>
    <property type="gene ID" value="PSU_v2.g3979"/>
</dbReference>
<dbReference type="AlphaFoldDB" id="A0A914YTG4"/>
<sequence length="105" mass="11668">MSSGHYTATMCGFDGKSVYNFDDDITRQVAFPNKPIQPYILFYSCNLPSRNLSSSSKSPLPTPAKKPNLNASISQKNPSFTVKKDNDNGIAKRVPANYFSMLNRN</sequence>
<proteinExistence type="predicted"/>
<reference evidence="3" key="1">
    <citation type="submission" date="2022-11" db="UniProtKB">
        <authorList>
            <consortium name="WormBaseParasite"/>
        </authorList>
    </citation>
    <scope>IDENTIFICATION</scope>
</reference>
<feature type="compositionally biased region" description="Low complexity" evidence="1">
    <location>
        <begin position="51"/>
        <end position="67"/>
    </location>
</feature>
<feature type="compositionally biased region" description="Polar residues" evidence="1">
    <location>
        <begin position="69"/>
        <end position="80"/>
    </location>
</feature>